<dbReference type="GO" id="GO:0008800">
    <property type="term" value="F:beta-lactamase activity"/>
    <property type="evidence" value="ECO:0007669"/>
    <property type="project" value="UniProtKB-UniRule"/>
</dbReference>
<keyword evidence="5 8" id="KW-0378">Hydrolase</keyword>
<keyword evidence="4" id="KW-0732">Signal</keyword>
<evidence type="ECO:0000256" key="3">
    <source>
        <dbReference type="ARBA" id="ARBA00012865"/>
    </source>
</evidence>
<sequence>MYQLLTFLSLILLSISCSNPNEKKNNEGDKSSILEHKNELQQILDSSKVKGAILLYDNKEDTYYSNDFEWSKSGFLPASTFKIPNSIIALETGVVENDSTLMQWDGNPRGLKIWEQDLIFKKAFQYSCVPCYQEVARKIGTERMQSYLEKLDYPGMVFDSTSIDRFWLMGDSRISPFSEIDFLKRIHFSQLPVKESTDFTIKRMLLMEEYEHYKLSGKTGWSNENDHNNGWFVGFLELSNNTIFFATNIEPSEEFDMKDFPKARKAVTIEALKNLNYL</sequence>
<organism evidence="10 11">
    <name type="scientific">Flammeovirga aprica JL-4</name>
    <dbReference type="NCBI Taxonomy" id="694437"/>
    <lineage>
        <taxon>Bacteria</taxon>
        <taxon>Pseudomonadati</taxon>
        <taxon>Bacteroidota</taxon>
        <taxon>Cytophagia</taxon>
        <taxon>Cytophagales</taxon>
        <taxon>Flammeovirgaceae</taxon>
        <taxon>Flammeovirga</taxon>
    </lineage>
</organism>
<dbReference type="InterPro" id="IPR012338">
    <property type="entry name" value="Beta-lactam/transpept-like"/>
</dbReference>
<evidence type="ECO:0000256" key="4">
    <source>
        <dbReference type="ARBA" id="ARBA00022729"/>
    </source>
</evidence>
<dbReference type="Pfam" id="PF00905">
    <property type="entry name" value="Transpeptidase"/>
    <property type="match status" value="1"/>
</dbReference>
<keyword evidence="6 8" id="KW-0046">Antibiotic resistance</keyword>
<dbReference type="PANTHER" id="PTHR30627">
    <property type="entry name" value="PEPTIDOGLYCAN D,D-TRANSPEPTIDASE"/>
    <property type="match status" value="1"/>
</dbReference>
<name>A0A7X9S1P1_9BACT</name>
<dbReference type="EMBL" id="JABANE010000185">
    <property type="protein sequence ID" value="NME72639.1"/>
    <property type="molecule type" value="Genomic_DNA"/>
</dbReference>
<gene>
    <name evidence="10" type="primary">blaOXA</name>
    <name evidence="10" type="ORF">HHU12_32065</name>
</gene>
<feature type="active site" description="Acyl-ester intermediate" evidence="7">
    <location>
        <position position="79"/>
    </location>
</feature>
<evidence type="ECO:0000256" key="5">
    <source>
        <dbReference type="ARBA" id="ARBA00022801"/>
    </source>
</evidence>
<dbReference type="PANTHER" id="PTHR30627:SF6">
    <property type="entry name" value="BETA-LACTAMASE YBXI-RELATED"/>
    <property type="match status" value="1"/>
</dbReference>
<reference evidence="10 11" key="1">
    <citation type="submission" date="2020-04" db="EMBL/GenBank/DDBJ databases">
        <title>Flammeovirga sp. SR4, a novel species isolated from seawater.</title>
        <authorList>
            <person name="Wang X."/>
        </authorList>
    </citation>
    <scope>NUCLEOTIDE SEQUENCE [LARGE SCALE GENOMIC DNA]</scope>
    <source>
        <strain evidence="10 11">ATCC 23126</strain>
    </source>
</reference>
<dbReference type="GO" id="GO:0046677">
    <property type="term" value="P:response to antibiotic"/>
    <property type="evidence" value="ECO:0007669"/>
    <property type="project" value="UniProtKB-UniRule"/>
</dbReference>
<dbReference type="Gene3D" id="3.40.710.10">
    <property type="entry name" value="DD-peptidase/beta-lactamase superfamily"/>
    <property type="match status" value="1"/>
</dbReference>
<dbReference type="NCBIfam" id="NF012161">
    <property type="entry name" value="bla_class_D_main"/>
    <property type="match status" value="1"/>
</dbReference>
<evidence type="ECO:0000256" key="7">
    <source>
        <dbReference type="PIRSR" id="PIRSR602137-50"/>
    </source>
</evidence>
<dbReference type="PROSITE" id="PS00337">
    <property type="entry name" value="BETA_LACTAMASE_D"/>
    <property type="match status" value="1"/>
</dbReference>
<dbReference type="EC" id="3.5.2.6" evidence="3 8"/>
<keyword evidence="11" id="KW-1185">Reference proteome</keyword>
<dbReference type="AlphaFoldDB" id="A0A7X9S1P1"/>
<evidence type="ECO:0000256" key="6">
    <source>
        <dbReference type="ARBA" id="ARBA00023251"/>
    </source>
</evidence>
<dbReference type="GO" id="GO:0008658">
    <property type="term" value="F:penicillin binding"/>
    <property type="evidence" value="ECO:0007669"/>
    <property type="project" value="InterPro"/>
</dbReference>
<evidence type="ECO:0000313" key="11">
    <source>
        <dbReference type="Proteomes" id="UP000576082"/>
    </source>
</evidence>
<protein>
    <recommendedName>
        <fullName evidence="3 8">Beta-lactamase</fullName>
        <ecNumber evidence="3 8">3.5.2.6</ecNumber>
    </recommendedName>
</protein>
<feature type="modified residue" description="N6-carboxylysine" evidence="7">
    <location>
        <position position="82"/>
    </location>
</feature>
<comment type="catalytic activity">
    <reaction evidence="1 8">
        <text>a beta-lactam + H2O = a substituted beta-amino acid</text>
        <dbReference type="Rhea" id="RHEA:20401"/>
        <dbReference type="ChEBI" id="CHEBI:15377"/>
        <dbReference type="ChEBI" id="CHEBI:35627"/>
        <dbReference type="ChEBI" id="CHEBI:140347"/>
        <dbReference type="EC" id="3.5.2.6"/>
    </reaction>
</comment>
<dbReference type="InterPro" id="IPR050515">
    <property type="entry name" value="Beta-lactam/transpept"/>
</dbReference>
<proteinExistence type="inferred from homology"/>
<dbReference type="GO" id="GO:0071555">
    <property type="term" value="P:cell wall organization"/>
    <property type="evidence" value="ECO:0007669"/>
    <property type="project" value="TreeGrafter"/>
</dbReference>
<dbReference type="SUPFAM" id="SSF56601">
    <property type="entry name" value="beta-lactamase/transpeptidase-like"/>
    <property type="match status" value="1"/>
</dbReference>
<evidence type="ECO:0000256" key="8">
    <source>
        <dbReference type="RuleBase" id="RU361140"/>
    </source>
</evidence>
<dbReference type="Proteomes" id="UP000576082">
    <property type="component" value="Unassembled WGS sequence"/>
</dbReference>
<evidence type="ECO:0000256" key="1">
    <source>
        <dbReference type="ARBA" id="ARBA00001526"/>
    </source>
</evidence>
<evidence type="ECO:0000313" key="10">
    <source>
        <dbReference type="EMBL" id="NME72639.1"/>
    </source>
</evidence>
<evidence type="ECO:0000259" key="9">
    <source>
        <dbReference type="Pfam" id="PF00905"/>
    </source>
</evidence>
<dbReference type="InterPro" id="IPR001460">
    <property type="entry name" value="PCN-bd_Tpept"/>
</dbReference>
<accession>A0A7X9S1P1</accession>
<dbReference type="InterPro" id="IPR002137">
    <property type="entry name" value="Beta-lactam_class-D_AS"/>
</dbReference>
<dbReference type="GO" id="GO:0017001">
    <property type="term" value="P:antibiotic catabolic process"/>
    <property type="evidence" value="ECO:0007669"/>
    <property type="project" value="InterPro"/>
</dbReference>
<dbReference type="GO" id="GO:0005886">
    <property type="term" value="C:plasma membrane"/>
    <property type="evidence" value="ECO:0007669"/>
    <property type="project" value="TreeGrafter"/>
</dbReference>
<comment type="similarity">
    <text evidence="2 8">Belongs to the class-D beta-lactamase family.</text>
</comment>
<feature type="domain" description="Penicillin-binding protein transpeptidase" evidence="9">
    <location>
        <begin position="51"/>
        <end position="256"/>
    </location>
</feature>
<comment type="caution">
    <text evidence="10">The sequence shown here is derived from an EMBL/GenBank/DDBJ whole genome shotgun (WGS) entry which is preliminary data.</text>
</comment>
<evidence type="ECO:0000256" key="2">
    <source>
        <dbReference type="ARBA" id="ARBA00007898"/>
    </source>
</evidence>